<keyword evidence="1" id="KW-1133">Transmembrane helix</keyword>
<feature type="transmembrane region" description="Helical" evidence="1">
    <location>
        <begin position="20"/>
        <end position="40"/>
    </location>
</feature>
<reference evidence="2 3" key="1">
    <citation type="journal article" date="2010" name="Stand. Genomic Sci.">
        <title>Complete genome sequence of Ferrimonas balearica type strain (PAT).</title>
        <authorList>
            <person name="Nolan M."/>
            <person name="Sikorski J."/>
            <person name="Davenport K."/>
            <person name="Lucas S."/>
            <person name="Glavina Del Rio T."/>
            <person name="Tice H."/>
            <person name="Cheng J."/>
            <person name="Goodwin L."/>
            <person name="Pitluck S."/>
            <person name="Liolios K."/>
            <person name="Ivanova N."/>
            <person name="Mavromatis K."/>
            <person name="Ovchinnikova G."/>
            <person name="Pati A."/>
            <person name="Chen A."/>
            <person name="Palaniappan K."/>
            <person name="Land M."/>
            <person name="Hauser L."/>
            <person name="Chang Y."/>
            <person name="Jeffries C."/>
            <person name="Tapia R."/>
            <person name="Brettin T."/>
            <person name="Detter J."/>
            <person name="Han C."/>
            <person name="Yasawong M."/>
            <person name="Rohde M."/>
            <person name="Tindall B."/>
            <person name="Goker M."/>
            <person name="Woyke T."/>
            <person name="Bristow J."/>
            <person name="Eisen J."/>
            <person name="Markowitz V."/>
            <person name="Hugenholtz P."/>
            <person name="Kyrpides N."/>
            <person name="Klenk H."/>
            <person name="Lapidus A."/>
        </authorList>
    </citation>
    <scope>NUCLEOTIDE SEQUENCE [LARGE SCALE GENOMIC DNA]</scope>
    <source>
        <strain evidence="3">DSM 9799 / CCM 4581 / KCTC 23876 / PAT</strain>
    </source>
</reference>
<organism evidence="2 3">
    <name type="scientific">Ferrimonas balearica (strain DSM 9799 / CCM 4581 / KCTC 23876 / PAT)</name>
    <dbReference type="NCBI Taxonomy" id="550540"/>
    <lineage>
        <taxon>Bacteria</taxon>
        <taxon>Pseudomonadati</taxon>
        <taxon>Pseudomonadota</taxon>
        <taxon>Gammaproteobacteria</taxon>
        <taxon>Alteromonadales</taxon>
        <taxon>Ferrimonadaceae</taxon>
        <taxon>Ferrimonas</taxon>
    </lineage>
</organism>
<dbReference type="OrthoDB" id="9788802at2"/>
<keyword evidence="1" id="KW-0812">Transmembrane</keyword>
<dbReference type="EMBL" id="CP002209">
    <property type="protein sequence ID" value="ADN77665.1"/>
    <property type="molecule type" value="Genomic_DNA"/>
</dbReference>
<keyword evidence="3" id="KW-1185">Reference proteome</keyword>
<evidence type="ECO:0000313" key="2">
    <source>
        <dbReference type="EMBL" id="ADN77665.1"/>
    </source>
</evidence>
<dbReference type="InterPro" id="IPR012902">
    <property type="entry name" value="N_methyl_site"/>
</dbReference>
<dbReference type="AlphaFoldDB" id="E1SN07"/>
<dbReference type="HOGENOM" id="CLU_080973_1_0_6"/>
<dbReference type="Pfam" id="PF07963">
    <property type="entry name" value="N_methyl"/>
    <property type="match status" value="1"/>
</dbReference>
<name>E1SN07_FERBD</name>
<dbReference type="STRING" id="550540.Fbal_3467"/>
<accession>E1SN07</accession>
<sequence>MPAARRCAAPRQTGLTLIELVVTMLVMGILALGVTGFLTFGTRIYVDSQAWQQELGNVRYAAQRLSREVRDALPGSVVVTQNSLTFRPILTAERYLAAPVPGAGNAILAYAPACCTASSCAPCEGQTLALMDNYQPVLREITSQTCQGSDCERVRLTLDSALTTGPFSAAQRYYLVGDEVQWRLDGNGDLRRNGVLMGEGITNATTGCDRSDLNDPDCPFIEVPPSLSRNNLVRLQWWVNAGDQNQRFVQEVQLENVP</sequence>
<dbReference type="PROSITE" id="PS00409">
    <property type="entry name" value="PROKAR_NTER_METHYL"/>
    <property type="match status" value="1"/>
</dbReference>
<dbReference type="RefSeq" id="WP_013346971.1">
    <property type="nucleotide sequence ID" value="NC_014541.1"/>
</dbReference>
<dbReference type="GeneID" id="67184062"/>
<dbReference type="KEGG" id="fbl:Fbal_3467"/>
<dbReference type="Proteomes" id="UP000006683">
    <property type="component" value="Chromosome"/>
</dbReference>
<evidence type="ECO:0000256" key="1">
    <source>
        <dbReference type="SAM" id="Phobius"/>
    </source>
</evidence>
<evidence type="ECO:0000313" key="3">
    <source>
        <dbReference type="Proteomes" id="UP000006683"/>
    </source>
</evidence>
<proteinExistence type="predicted"/>
<dbReference type="NCBIfam" id="TIGR02532">
    <property type="entry name" value="IV_pilin_GFxxxE"/>
    <property type="match status" value="1"/>
</dbReference>
<protein>
    <submittedName>
        <fullName evidence="2">MSHA biogenesis protein MshO</fullName>
    </submittedName>
</protein>
<keyword evidence="1" id="KW-0472">Membrane</keyword>
<gene>
    <name evidence="2" type="ordered locus">Fbal_3467</name>
</gene>
<dbReference type="eggNOG" id="COG4966">
    <property type="taxonomic scope" value="Bacteria"/>
</dbReference>